<protein>
    <submittedName>
        <fullName evidence="2">Uncharacterized protein</fullName>
    </submittedName>
</protein>
<evidence type="ECO:0000313" key="2">
    <source>
        <dbReference type="EMBL" id="TID26753.1"/>
    </source>
</evidence>
<name>A0A4Z1PDY9_9PEZI</name>
<sequence>MGLEDHDSKASLTQQHSLQTPQVLSKPPELSLAPPTRDIYFESGNHILRIDISLIGTITFVFIYPRPLSADSAPTGPDSIASYSVGIIRLKIKPMSWSASPRVKSSYTAFQLTVRPIEARIFGVPASTKALTRRPLSDKRIMKESSLDGQEYQLRFDPLSGCCGVIGSWICVERAKRR</sequence>
<gene>
    <name evidence="2" type="ORF">E6O75_ATG01246</name>
</gene>
<dbReference type="AlphaFoldDB" id="A0A4Z1PDY9"/>
<evidence type="ECO:0000313" key="3">
    <source>
        <dbReference type="Proteomes" id="UP000298493"/>
    </source>
</evidence>
<evidence type="ECO:0000256" key="1">
    <source>
        <dbReference type="SAM" id="MobiDB-lite"/>
    </source>
</evidence>
<feature type="compositionally biased region" description="Polar residues" evidence="1">
    <location>
        <begin position="10"/>
        <end position="23"/>
    </location>
</feature>
<reference evidence="2 3" key="1">
    <citation type="submission" date="2019-04" db="EMBL/GenBank/DDBJ databases">
        <title>High contiguity whole genome sequence and gene annotation resource for two Venturia nashicola isolates.</title>
        <authorList>
            <person name="Prokchorchik M."/>
            <person name="Won K."/>
            <person name="Lee Y."/>
            <person name="Choi E.D."/>
            <person name="Segonzac C."/>
            <person name="Sohn K.H."/>
        </authorList>
    </citation>
    <scope>NUCLEOTIDE SEQUENCE [LARGE SCALE GENOMIC DNA]</scope>
    <source>
        <strain evidence="2 3">PRI2</strain>
    </source>
</reference>
<dbReference type="EMBL" id="SNSC02000002">
    <property type="protein sequence ID" value="TID26753.1"/>
    <property type="molecule type" value="Genomic_DNA"/>
</dbReference>
<dbReference type="Proteomes" id="UP000298493">
    <property type="component" value="Unassembled WGS sequence"/>
</dbReference>
<proteinExistence type="predicted"/>
<feature type="region of interest" description="Disordered" evidence="1">
    <location>
        <begin position="1"/>
        <end position="29"/>
    </location>
</feature>
<comment type="caution">
    <text evidence="2">The sequence shown here is derived from an EMBL/GenBank/DDBJ whole genome shotgun (WGS) entry which is preliminary data.</text>
</comment>
<organism evidence="2 3">
    <name type="scientific">Venturia nashicola</name>
    <dbReference type="NCBI Taxonomy" id="86259"/>
    <lineage>
        <taxon>Eukaryota</taxon>
        <taxon>Fungi</taxon>
        <taxon>Dikarya</taxon>
        <taxon>Ascomycota</taxon>
        <taxon>Pezizomycotina</taxon>
        <taxon>Dothideomycetes</taxon>
        <taxon>Pleosporomycetidae</taxon>
        <taxon>Venturiales</taxon>
        <taxon>Venturiaceae</taxon>
        <taxon>Venturia</taxon>
    </lineage>
</organism>
<keyword evidence="3" id="KW-1185">Reference proteome</keyword>
<accession>A0A4Z1PDY9</accession>